<dbReference type="PANTHER" id="PTHR33397:SF3">
    <property type="entry name" value="MRNA NUCLEASE HEPT"/>
    <property type="match status" value="1"/>
</dbReference>
<evidence type="ECO:0000256" key="4">
    <source>
        <dbReference type="ARBA" id="ARBA00024207"/>
    </source>
</evidence>
<keyword evidence="3" id="KW-0378">Hydrolase</keyword>
<dbReference type="EMBL" id="CP002032">
    <property type="protein sequence ID" value="ADH61673.1"/>
    <property type="molecule type" value="Genomic_DNA"/>
</dbReference>
<gene>
    <name evidence="5" type="ordered locus">Tmath_1988</name>
</gene>
<dbReference type="Proteomes" id="UP000002064">
    <property type="component" value="Chromosome"/>
</dbReference>
<keyword evidence="2" id="KW-0540">Nuclease</keyword>
<accession>A0ABM5LS72</accession>
<evidence type="ECO:0000256" key="2">
    <source>
        <dbReference type="ARBA" id="ARBA00022722"/>
    </source>
</evidence>
<organism evidence="5 6">
    <name type="scientific">Thermoanaerobacter mathranii subsp. mathranii (strain DSM 11426 / CCUG 53645 / CIP 108742 / A3)</name>
    <dbReference type="NCBI Taxonomy" id="583358"/>
    <lineage>
        <taxon>Bacteria</taxon>
        <taxon>Bacillati</taxon>
        <taxon>Bacillota</taxon>
        <taxon>Clostridia</taxon>
        <taxon>Thermoanaerobacterales</taxon>
        <taxon>Thermoanaerobacteraceae</taxon>
        <taxon>Thermoanaerobacter</taxon>
    </lineage>
</organism>
<keyword evidence="1" id="KW-1277">Toxin-antitoxin system</keyword>
<dbReference type="NCBIfam" id="NF047751">
    <property type="entry name" value="HepT_toxin"/>
    <property type="match status" value="1"/>
</dbReference>
<name>A0ABM5LS72_THEM3</name>
<evidence type="ECO:0008006" key="7">
    <source>
        <dbReference type="Google" id="ProtNLM"/>
    </source>
</evidence>
<dbReference type="Pfam" id="PF01934">
    <property type="entry name" value="HepT-like"/>
    <property type="match status" value="1"/>
</dbReference>
<proteinExistence type="inferred from homology"/>
<comment type="similarity">
    <text evidence="4">Belongs to the HepT RNase toxin family.</text>
</comment>
<dbReference type="Gene3D" id="1.20.120.580">
    <property type="entry name" value="bsu32300-like"/>
    <property type="match status" value="1"/>
</dbReference>
<evidence type="ECO:0000313" key="5">
    <source>
        <dbReference type="EMBL" id="ADH61673.1"/>
    </source>
</evidence>
<dbReference type="InterPro" id="IPR037038">
    <property type="entry name" value="HepT-like_sf"/>
</dbReference>
<evidence type="ECO:0000256" key="1">
    <source>
        <dbReference type="ARBA" id="ARBA00022649"/>
    </source>
</evidence>
<dbReference type="PANTHER" id="PTHR33397">
    <property type="entry name" value="UPF0331 PROTEIN YUTE"/>
    <property type="match status" value="1"/>
</dbReference>
<reference evidence="5 6" key="1">
    <citation type="submission" date="2010-05" db="EMBL/GenBank/DDBJ databases">
        <title>Complete sequence of Thermoanaerobacter mathranii subsp. mathranii mathranii str. A3.</title>
        <authorList>
            <consortium name="US DOE Joint Genome Institute"/>
            <person name="Lucas S."/>
            <person name="Copeland A."/>
            <person name="Lapidus A."/>
            <person name="Cheng J.-F."/>
            <person name="Bruce D."/>
            <person name="Goodwin L."/>
            <person name="Pitluck S."/>
            <person name="Held B."/>
            <person name="Detter J.C."/>
            <person name="Han C."/>
            <person name="Tapia R."/>
            <person name="Land M."/>
            <person name="Hauser L."/>
            <person name="Kyrpides N."/>
            <person name="Mikhailova N."/>
            <person name="Zhou J."/>
            <person name="Hemme C."/>
            <person name="Woyke T."/>
        </authorList>
    </citation>
    <scope>NUCLEOTIDE SEQUENCE [LARGE SCALE GENOMIC DNA]</scope>
    <source>
        <strain evidence="5 6">A3</strain>
    </source>
</reference>
<dbReference type="InterPro" id="IPR008201">
    <property type="entry name" value="HepT-like"/>
</dbReference>
<evidence type="ECO:0000256" key="3">
    <source>
        <dbReference type="ARBA" id="ARBA00022801"/>
    </source>
</evidence>
<dbReference type="SUPFAM" id="SSF81593">
    <property type="entry name" value="Nucleotidyltransferase substrate binding subunit/domain"/>
    <property type="match status" value="1"/>
</dbReference>
<protein>
    <recommendedName>
        <fullName evidence="7">DUF86 domain-containing protein</fullName>
    </recommendedName>
</protein>
<keyword evidence="6" id="KW-1185">Reference proteome</keyword>
<evidence type="ECO:0000313" key="6">
    <source>
        <dbReference type="Proteomes" id="UP000002064"/>
    </source>
</evidence>
<dbReference type="RefSeq" id="WP_013150849.1">
    <property type="nucleotide sequence ID" value="NC_014209.1"/>
</dbReference>
<sequence>MTIDKDKIIKKINVIKKALTNLSELAKLTDNEFSSDFKYYDSAKYNLQIAIEAMIDIGNHIISRLNYEPPKTYADTFEILTKHNILPYDSANTYKLMAKFRNRIVHFYDDISNLEVYNIIQNNLRDFENFLKYISIFLKNFE</sequence>
<dbReference type="InterPro" id="IPR052379">
    <property type="entry name" value="Type_VII_TA_RNase"/>
</dbReference>